<dbReference type="STRING" id="1033734.GCA_000285535_03266"/>
<keyword evidence="5" id="KW-1185">Reference proteome</keyword>
<name>A0A4S3PSU8_9BACI</name>
<feature type="domain" description="Thioesterase" evidence="3">
    <location>
        <begin position="21"/>
        <end position="105"/>
    </location>
</feature>
<dbReference type="Proteomes" id="UP000306477">
    <property type="component" value="Unassembled WGS sequence"/>
</dbReference>
<dbReference type="InterPro" id="IPR050563">
    <property type="entry name" value="4-hydroxybenzoyl-CoA_TE"/>
</dbReference>
<reference evidence="4 5" key="1">
    <citation type="journal article" date="2019" name="Indoor Air">
        <title>Impacts of indoor surface finishes on bacterial viability.</title>
        <authorList>
            <person name="Hu J."/>
            <person name="Maamar S.B."/>
            <person name="Glawe A.J."/>
            <person name="Gottel N."/>
            <person name="Gilbert J.A."/>
            <person name="Hartmann E.M."/>
        </authorList>
    </citation>
    <scope>NUCLEOTIDE SEQUENCE [LARGE SCALE GENOMIC DNA]</scope>
    <source>
        <strain evidence="4 5">AF060A6</strain>
    </source>
</reference>
<dbReference type="PANTHER" id="PTHR31793">
    <property type="entry name" value="4-HYDROXYBENZOYL-COA THIOESTERASE FAMILY MEMBER"/>
    <property type="match status" value="1"/>
</dbReference>
<dbReference type="Gene3D" id="3.10.129.10">
    <property type="entry name" value="Hotdog Thioesterase"/>
    <property type="match status" value="1"/>
</dbReference>
<dbReference type="RefSeq" id="WP_136379529.1">
    <property type="nucleotide sequence ID" value="NZ_SLUB01000014.1"/>
</dbReference>
<dbReference type="PANTHER" id="PTHR31793:SF27">
    <property type="entry name" value="NOVEL THIOESTERASE SUPERFAMILY DOMAIN AND SAPOSIN A-TYPE DOMAIN CONTAINING PROTEIN (0610012H03RIK)"/>
    <property type="match status" value="1"/>
</dbReference>
<dbReference type="InterPro" id="IPR006683">
    <property type="entry name" value="Thioestr_dom"/>
</dbReference>
<evidence type="ECO:0000313" key="4">
    <source>
        <dbReference type="EMBL" id="THE12779.1"/>
    </source>
</evidence>
<dbReference type="GO" id="GO:0047617">
    <property type="term" value="F:fatty acyl-CoA hydrolase activity"/>
    <property type="evidence" value="ECO:0007669"/>
    <property type="project" value="TreeGrafter"/>
</dbReference>
<comment type="similarity">
    <text evidence="1">Belongs to the 4-hydroxybenzoyl-CoA thioesterase family.</text>
</comment>
<dbReference type="InterPro" id="IPR006684">
    <property type="entry name" value="YbgC/YbaW"/>
</dbReference>
<keyword evidence="2" id="KW-0378">Hydrolase</keyword>
<proteinExistence type="inferred from homology"/>
<protein>
    <submittedName>
        <fullName evidence="4">Acyl-CoA thioesterase</fullName>
    </submittedName>
</protein>
<gene>
    <name evidence="4" type="ORF">E1I69_10325</name>
</gene>
<dbReference type="Pfam" id="PF03061">
    <property type="entry name" value="4HBT"/>
    <property type="match status" value="1"/>
</dbReference>
<dbReference type="OrthoDB" id="9800856at2"/>
<sequence>MKNFKFSHTIRVRYSEIDGQKIVFNAHYLTYIDIGFTEYMREILSPDWLTNPQSSHFEPVLVKSMIEYKKPALLDDLIKVYVRVKKVGGSSLTLETIIKRGDDILIESETVQVNYNNVTKKSAPLPNHIKNRIKQFEGI</sequence>
<dbReference type="CDD" id="cd00586">
    <property type="entry name" value="4HBT"/>
    <property type="match status" value="1"/>
</dbReference>
<dbReference type="InterPro" id="IPR029069">
    <property type="entry name" value="HotDog_dom_sf"/>
</dbReference>
<evidence type="ECO:0000259" key="3">
    <source>
        <dbReference type="Pfam" id="PF03061"/>
    </source>
</evidence>
<evidence type="ECO:0000256" key="1">
    <source>
        <dbReference type="ARBA" id="ARBA00005953"/>
    </source>
</evidence>
<evidence type="ECO:0000256" key="2">
    <source>
        <dbReference type="ARBA" id="ARBA00022801"/>
    </source>
</evidence>
<dbReference type="EMBL" id="SLUB01000014">
    <property type="protein sequence ID" value="THE12779.1"/>
    <property type="molecule type" value="Genomic_DNA"/>
</dbReference>
<dbReference type="PIRSF" id="PIRSF003230">
    <property type="entry name" value="YbgC"/>
    <property type="match status" value="1"/>
</dbReference>
<comment type="caution">
    <text evidence="4">The sequence shown here is derived from an EMBL/GenBank/DDBJ whole genome shotgun (WGS) entry which is preliminary data.</text>
</comment>
<dbReference type="NCBIfam" id="TIGR00051">
    <property type="entry name" value="YbgC/FadM family acyl-CoA thioesterase"/>
    <property type="match status" value="1"/>
</dbReference>
<organism evidence="4 5">
    <name type="scientific">Bacillus timonensis</name>
    <dbReference type="NCBI Taxonomy" id="1033734"/>
    <lineage>
        <taxon>Bacteria</taxon>
        <taxon>Bacillati</taxon>
        <taxon>Bacillota</taxon>
        <taxon>Bacilli</taxon>
        <taxon>Bacillales</taxon>
        <taxon>Bacillaceae</taxon>
        <taxon>Bacillus</taxon>
    </lineage>
</organism>
<dbReference type="AlphaFoldDB" id="A0A4S3PSU8"/>
<dbReference type="SUPFAM" id="SSF54637">
    <property type="entry name" value="Thioesterase/thiol ester dehydrase-isomerase"/>
    <property type="match status" value="1"/>
</dbReference>
<evidence type="ECO:0000313" key="5">
    <source>
        <dbReference type="Proteomes" id="UP000306477"/>
    </source>
</evidence>
<accession>A0A4S3PSU8</accession>